<comment type="caution">
    <text evidence="3">The sequence shown here is derived from an EMBL/GenBank/DDBJ whole genome shotgun (WGS) entry which is preliminary data.</text>
</comment>
<dbReference type="Proteomes" id="UP001282474">
    <property type="component" value="Unassembled WGS sequence"/>
</dbReference>
<feature type="compositionally biased region" description="Low complexity" evidence="2">
    <location>
        <begin position="145"/>
        <end position="172"/>
    </location>
</feature>
<keyword evidence="4" id="KW-1185">Reference proteome</keyword>
<organism evidence="3 4">
    <name type="scientific">Streptomyces caniscabiei</name>
    <dbReference type="NCBI Taxonomy" id="2746961"/>
    <lineage>
        <taxon>Bacteria</taxon>
        <taxon>Bacillati</taxon>
        <taxon>Actinomycetota</taxon>
        <taxon>Actinomycetes</taxon>
        <taxon>Kitasatosporales</taxon>
        <taxon>Streptomycetaceae</taxon>
        <taxon>Streptomyces</taxon>
    </lineage>
</organism>
<evidence type="ECO:0000256" key="2">
    <source>
        <dbReference type="SAM" id="MobiDB-lite"/>
    </source>
</evidence>
<dbReference type="EMBL" id="JARAWJ010000019">
    <property type="protein sequence ID" value="MDX3040390.1"/>
    <property type="molecule type" value="Genomic_DNA"/>
</dbReference>
<feature type="compositionally biased region" description="Polar residues" evidence="2">
    <location>
        <begin position="270"/>
        <end position="282"/>
    </location>
</feature>
<dbReference type="RefSeq" id="WP_193380229.1">
    <property type="nucleotide sequence ID" value="NZ_JABXWF010000005.1"/>
</dbReference>
<protein>
    <recommendedName>
        <fullName evidence="5">Regulatory protein</fullName>
    </recommendedName>
</protein>
<evidence type="ECO:0000256" key="1">
    <source>
        <dbReference type="SAM" id="Coils"/>
    </source>
</evidence>
<feature type="region of interest" description="Disordered" evidence="2">
    <location>
        <begin position="64"/>
        <end position="253"/>
    </location>
</feature>
<keyword evidence="1" id="KW-0175">Coiled coil</keyword>
<feature type="region of interest" description="Disordered" evidence="2">
    <location>
        <begin position="270"/>
        <end position="306"/>
    </location>
</feature>
<evidence type="ECO:0008006" key="5">
    <source>
        <dbReference type="Google" id="ProtNLM"/>
    </source>
</evidence>
<feature type="compositionally biased region" description="Low complexity" evidence="2">
    <location>
        <begin position="180"/>
        <end position="217"/>
    </location>
</feature>
<evidence type="ECO:0000313" key="4">
    <source>
        <dbReference type="Proteomes" id="UP001282474"/>
    </source>
</evidence>
<feature type="compositionally biased region" description="Low complexity" evidence="2">
    <location>
        <begin position="112"/>
        <end position="137"/>
    </location>
</feature>
<evidence type="ECO:0000313" key="3">
    <source>
        <dbReference type="EMBL" id="MDX3040390.1"/>
    </source>
</evidence>
<feature type="compositionally biased region" description="Low complexity" evidence="2">
    <location>
        <begin position="64"/>
        <end position="78"/>
    </location>
</feature>
<accession>A0ABU4MSG1</accession>
<name>A0ABU4MSG1_9ACTN</name>
<feature type="coiled-coil region" evidence="1">
    <location>
        <begin position="23"/>
        <end position="50"/>
    </location>
</feature>
<proteinExistence type="predicted"/>
<sequence length="306" mass="31803">MTETPSESTDLKTQYTAQVATDLERNAKEQERLIGEIDALQEQLLSLRQDHAVLVNMQQALGVAAPEPTPAAEEVTTPSVPRQKTAPAPEAGKRTRARKAEPSQGGKGTRKATATQTAGPRTATTKTTTAKTTSPKTESPKAESPKPTAAKTTTATKTVTTKASTAKSGTAKASDDKASTAKPAAGKTAASKPPATKTAASKTAAKTATATATAEKAQPTLVELIRRHLTEQSEPRSAAEVATALTQAHPDRRIQTNVVRTTLEGLVAKSNAQRVKQGSSVYYTGPDAPEQATPPQPASEPAPAAD</sequence>
<reference evidence="3 4" key="1">
    <citation type="journal article" date="2023" name="Microb. Genom.">
        <title>Mesoterricola silvestris gen. nov., sp. nov., Mesoterricola sediminis sp. nov., Geothrix oryzae sp. nov., Geothrix edaphica sp. nov., Geothrix rubra sp. nov., and Geothrix limicola sp. nov., six novel members of Acidobacteriota isolated from soils.</title>
        <authorList>
            <person name="Weisberg A.J."/>
            <person name="Pearce E."/>
            <person name="Kramer C.G."/>
            <person name="Chang J.H."/>
            <person name="Clarke C.R."/>
        </authorList>
    </citation>
    <scope>NUCLEOTIDE SEQUENCE [LARGE SCALE GENOMIC DNA]</scope>
    <source>
        <strain evidence="3 4">NE20-4-1</strain>
    </source>
</reference>
<feature type="compositionally biased region" description="Basic and acidic residues" evidence="2">
    <location>
        <begin position="224"/>
        <end position="234"/>
    </location>
</feature>
<gene>
    <name evidence="3" type="ORF">PV383_24880</name>
</gene>